<dbReference type="OrthoDB" id="3871728at2"/>
<keyword evidence="4" id="KW-1185">Reference proteome</keyword>
<evidence type="ECO:0000256" key="1">
    <source>
        <dbReference type="SAM" id="MobiDB-lite"/>
    </source>
</evidence>
<dbReference type="AlphaFoldDB" id="A0A066Z4L3"/>
<dbReference type="RefSeq" id="WP_051653100.1">
    <property type="nucleotide sequence ID" value="NZ_KK853997.1"/>
</dbReference>
<feature type="compositionally biased region" description="Basic and acidic residues" evidence="1">
    <location>
        <begin position="37"/>
        <end position="47"/>
    </location>
</feature>
<feature type="compositionally biased region" description="Pro residues" evidence="1">
    <location>
        <begin position="48"/>
        <end position="64"/>
    </location>
</feature>
<protein>
    <recommendedName>
        <fullName evidence="5">Integral membrane protein</fullName>
    </recommendedName>
</protein>
<dbReference type="PATRIC" id="fig|1348663.4.peg.3083"/>
<organism evidence="3 4">
    <name type="scientific">Kitasatospora cheerisanensis KCTC 2395</name>
    <dbReference type="NCBI Taxonomy" id="1348663"/>
    <lineage>
        <taxon>Bacteria</taxon>
        <taxon>Bacillati</taxon>
        <taxon>Actinomycetota</taxon>
        <taxon>Actinomycetes</taxon>
        <taxon>Kitasatosporales</taxon>
        <taxon>Streptomycetaceae</taxon>
        <taxon>Kitasatospora</taxon>
    </lineage>
</organism>
<dbReference type="Proteomes" id="UP000027178">
    <property type="component" value="Unassembled WGS sequence"/>
</dbReference>
<proteinExistence type="predicted"/>
<dbReference type="EMBL" id="JNBY01000087">
    <property type="protein sequence ID" value="KDN85110.1"/>
    <property type="molecule type" value="Genomic_DNA"/>
</dbReference>
<dbReference type="eggNOG" id="ENOG50331E3">
    <property type="taxonomic scope" value="Bacteria"/>
</dbReference>
<evidence type="ECO:0000313" key="4">
    <source>
        <dbReference type="Proteomes" id="UP000027178"/>
    </source>
</evidence>
<reference evidence="3 4" key="1">
    <citation type="submission" date="2014-05" db="EMBL/GenBank/DDBJ databases">
        <title>Draft Genome Sequence of Kitasatospora cheerisanensis KCTC 2395.</title>
        <authorList>
            <person name="Nam D.H."/>
        </authorList>
    </citation>
    <scope>NUCLEOTIDE SEQUENCE [LARGE SCALE GENOMIC DNA]</scope>
    <source>
        <strain evidence="3 4">KCTC 2395</strain>
    </source>
</reference>
<name>A0A066Z4L3_9ACTN</name>
<keyword evidence="2" id="KW-0812">Transmembrane</keyword>
<keyword evidence="2" id="KW-1133">Transmembrane helix</keyword>
<feature type="region of interest" description="Disordered" evidence="1">
    <location>
        <begin position="1"/>
        <end position="70"/>
    </location>
</feature>
<accession>A0A066Z4L3</accession>
<evidence type="ECO:0000256" key="2">
    <source>
        <dbReference type="SAM" id="Phobius"/>
    </source>
</evidence>
<evidence type="ECO:0008006" key="5">
    <source>
        <dbReference type="Google" id="ProtNLM"/>
    </source>
</evidence>
<dbReference type="HOGENOM" id="CLU_055285_1_0_11"/>
<comment type="caution">
    <text evidence="3">The sequence shown here is derived from an EMBL/GenBank/DDBJ whole genome shotgun (WGS) entry which is preliminary data.</text>
</comment>
<keyword evidence="2" id="KW-0472">Membrane</keyword>
<sequence length="196" mass="20959">MSSGEDSGERNPFAPPPPGAPDQPWRPRVPQPPASGDRPDGQPDGERPQPPGWGPRPEPGPPQPRLDLSDPAHRTARNALLSGFAALLSVLFGLFWIGFPLALLAVWYAVTVLRVPAEPVTDPFAPRPVRPQVPAALSALLTGGLALVMSLATFTMQFAYHDYLDCVDSAITKEAVHSCGVDVPTWVTTLYEGPAE</sequence>
<feature type="transmembrane region" description="Helical" evidence="2">
    <location>
        <begin position="133"/>
        <end position="154"/>
    </location>
</feature>
<evidence type="ECO:0000313" key="3">
    <source>
        <dbReference type="EMBL" id="KDN85110.1"/>
    </source>
</evidence>
<feature type="transmembrane region" description="Helical" evidence="2">
    <location>
        <begin position="84"/>
        <end position="110"/>
    </location>
</feature>
<gene>
    <name evidence="3" type="ORF">KCH_32090</name>
</gene>